<dbReference type="InterPro" id="IPR032675">
    <property type="entry name" value="LRR_dom_sf"/>
</dbReference>
<evidence type="ECO:0000256" key="12">
    <source>
        <dbReference type="SAM" id="MobiDB-lite"/>
    </source>
</evidence>
<name>A0A1Y2BQR6_9FUNG</name>
<feature type="region of interest" description="Disordered" evidence="12">
    <location>
        <begin position="564"/>
        <end position="649"/>
    </location>
</feature>
<protein>
    <submittedName>
        <fullName evidence="13">RNI-like protein</fullName>
    </submittedName>
</protein>
<evidence type="ECO:0000313" key="13">
    <source>
        <dbReference type="EMBL" id="ORY37080.1"/>
    </source>
</evidence>
<evidence type="ECO:0000256" key="2">
    <source>
        <dbReference type="ARBA" id="ARBA00022475"/>
    </source>
</evidence>
<dbReference type="InterPro" id="IPR003591">
    <property type="entry name" value="Leu-rich_rpt_typical-subtyp"/>
</dbReference>
<evidence type="ECO:0000256" key="8">
    <source>
        <dbReference type="ARBA" id="ARBA00023136"/>
    </source>
</evidence>
<evidence type="ECO:0000256" key="10">
    <source>
        <dbReference type="ARBA" id="ARBA00023180"/>
    </source>
</evidence>
<keyword evidence="2" id="KW-1003">Cell membrane</keyword>
<keyword evidence="5" id="KW-0732">Signal</keyword>
<dbReference type="InterPro" id="IPR001611">
    <property type="entry name" value="Leu-rich_rpt"/>
</dbReference>
<evidence type="ECO:0000256" key="5">
    <source>
        <dbReference type="ARBA" id="ARBA00022729"/>
    </source>
</evidence>
<keyword evidence="4" id="KW-0812">Transmembrane</keyword>
<evidence type="ECO:0000256" key="1">
    <source>
        <dbReference type="ARBA" id="ARBA00004236"/>
    </source>
</evidence>
<dbReference type="SUPFAM" id="SSF52058">
    <property type="entry name" value="L domain-like"/>
    <property type="match status" value="3"/>
</dbReference>
<keyword evidence="3" id="KW-0433">Leucine-rich repeat</keyword>
<dbReference type="Pfam" id="PF00560">
    <property type="entry name" value="LRR_1"/>
    <property type="match status" value="1"/>
</dbReference>
<comment type="caution">
    <text evidence="13">The sequence shown here is derived from an EMBL/GenBank/DDBJ whole genome shotgun (WGS) entry which is preliminary data.</text>
</comment>
<dbReference type="SMART" id="SM00369">
    <property type="entry name" value="LRR_TYP"/>
    <property type="match status" value="4"/>
</dbReference>
<comment type="subcellular location">
    <subcellularLocation>
        <location evidence="1">Cell membrane</location>
    </subcellularLocation>
    <subcellularLocation>
        <location evidence="11">Endomembrane system</location>
        <topology evidence="11">Single-pass membrane protein</topology>
    </subcellularLocation>
</comment>
<keyword evidence="14" id="KW-1185">Reference proteome</keyword>
<evidence type="ECO:0000256" key="9">
    <source>
        <dbReference type="ARBA" id="ARBA00023170"/>
    </source>
</evidence>
<reference evidence="13 14" key="1">
    <citation type="submission" date="2016-07" db="EMBL/GenBank/DDBJ databases">
        <title>Pervasive Adenine N6-methylation of Active Genes in Fungi.</title>
        <authorList>
            <consortium name="DOE Joint Genome Institute"/>
            <person name="Mondo S.J."/>
            <person name="Dannebaum R.O."/>
            <person name="Kuo R.C."/>
            <person name="Labutti K."/>
            <person name="Haridas S."/>
            <person name="Kuo A."/>
            <person name="Salamov A."/>
            <person name="Ahrendt S.R."/>
            <person name="Lipzen A."/>
            <person name="Sullivan W."/>
            <person name="Andreopoulos W.B."/>
            <person name="Clum A."/>
            <person name="Lindquist E."/>
            <person name="Daum C."/>
            <person name="Ramamoorthy G.K."/>
            <person name="Gryganskyi A."/>
            <person name="Culley D."/>
            <person name="Magnuson J.K."/>
            <person name="James T.Y."/>
            <person name="O'Malley M.A."/>
            <person name="Stajich J.E."/>
            <person name="Spatafora J.W."/>
            <person name="Visel A."/>
            <person name="Grigoriev I.V."/>
        </authorList>
    </citation>
    <scope>NUCLEOTIDE SEQUENCE [LARGE SCALE GENOMIC DNA]</scope>
    <source>
        <strain evidence="13 14">JEL800</strain>
    </source>
</reference>
<dbReference type="PANTHER" id="PTHR48052:SF8">
    <property type="entry name" value="LRR RECEPTOR-LIKE SERINE_THREONINE-PROTEIN KINASE FLS2"/>
    <property type="match status" value="1"/>
</dbReference>
<keyword evidence="9" id="KW-0675">Receptor</keyword>
<evidence type="ECO:0000256" key="7">
    <source>
        <dbReference type="ARBA" id="ARBA00022989"/>
    </source>
</evidence>
<dbReference type="PANTHER" id="PTHR48052">
    <property type="entry name" value="UNNAMED PRODUCT"/>
    <property type="match status" value="1"/>
</dbReference>
<dbReference type="GO" id="GO:0012505">
    <property type="term" value="C:endomembrane system"/>
    <property type="evidence" value="ECO:0007669"/>
    <property type="project" value="UniProtKB-SubCell"/>
</dbReference>
<evidence type="ECO:0000256" key="6">
    <source>
        <dbReference type="ARBA" id="ARBA00022737"/>
    </source>
</evidence>
<evidence type="ECO:0000313" key="14">
    <source>
        <dbReference type="Proteomes" id="UP000193642"/>
    </source>
</evidence>
<keyword evidence="8" id="KW-0472">Membrane</keyword>
<dbReference type="FunFam" id="3.80.10.10:FF:000383">
    <property type="entry name" value="Leucine-rich repeat receptor protein kinase EMS1"/>
    <property type="match status" value="1"/>
</dbReference>
<dbReference type="AlphaFoldDB" id="A0A1Y2BQR6"/>
<accession>A0A1Y2BQR6</accession>
<dbReference type="Gene3D" id="3.80.10.10">
    <property type="entry name" value="Ribonuclease Inhibitor"/>
    <property type="match status" value="5"/>
</dbReference>
<organism evidence="13 14">
    <name type="scientific">Rhizoclosmatium globosum</name>
    <dbReference type="NCBI Taxonomy" id="329046"/>
    <lineage>
        <taxon>Eukaryota</taxon>
        <taxon>Fungi</taxon>
        <taxon>Fungi incertae sedis</taxon>
        <taxon>Chytridiomycota</taxon>
        <taxon>Chytridiomycota incertae sedis</taxon>
        <taxon>Chytridiomycetes</taxon>
        <taxon>Chytridiales</taxon>
        <taxon>Chytriomycetaceae</taxon>
        <taxon>Rhizoclosmatium</taxon>
    </lineage>
</organism>
<keyword evidence="10" id="KW-0325">Glycoprotein</keyword>
<keyword evidence="7" id="KW-1133">Transmembrane helix</keyword>
<evidence type="ECO:0000256" key="11">
    <source>
        <dbReference type="ARBA" id="ARBA00037847"/>
    </source>
</evidence>
<dbReference type="STRING" id="329046.A0A1Y2BQR6"/>
<gene>
    <name evidence="13" type="ORF">BCR33DRAFT_789939</name>
</gene>
<dbReference type="GO" id="GO:0005886">
    <property type="term" value="C:plasma membrane"/>
    <property type="evidence" value="ECO:0007669"/>
    <property type="project" value="UniProtKB-SubCell"/>
</dbReference>
<dbReference type="Proteomes" id="UP000193642">
    <property type="component" value="Unassembled WGS sequence"/>
</dbReference>
<dbReference type="Pfam" id="PF12799">
    <property type="entry name" value="LRR_4"/>
    <property type="match status" value="1"/>
</dbReference>
<sequence>MATTDCQWLKLAFPDITSYFGTTLQECTLSSNPVVGLVSFWESYFTGLVQHQIAKSTSVSVSTLQSVKTFNILPAGFGQLTKLAELDITDCGFTGPIPAGFFANTQLNSLLMGLNPLNSQFPTGFGSLGMSDLWPNQRHFMSNLDLQYTGLTGLIPTDICQLKYVTSFMGLTAIPSFLTDSTLIGQPGRLFGPSMQGSYLFLINNSFSNGAVPAALWNVPYVDYINLSNNKLTTIGNLQSTQAATYLKGLTLDDNLFVNIPQANLVYPTKLSLLSMKNNLITQFPASFTTSPLSAINTLDLSGNQISTLPSTGWATAYPNLLSLTLDSNSLRAIPDIFGGKLVTTLIANNNNFNGLPPASLSTVTTMINLNSNQLSGDATSWLTNILTASVSIIFLNNNSLSGGFPWDSVAASQTIGKIDIGRNSFSGAITSQTNLAYVDTFILSHNQFTGPIPDNFATQTDTNLQKIDFSYNSFSGNLPSSLMNQIYLGYIDLSHNQLTGTITAFDSLFNGVNLMLYKLNYFDLSTNALTGNIPTDLTQIYGNSPFYCNQFTGMTDCPSNVATTTTSTTTTTASTTTQTTSISTSSTTTTTPTTTTQTTSTTTNPTTSTSTTTSIPTTTTSTTTISTTSTSTTTASTTSASTTSVSSSTSTTTISASASSSAFTVQSATTLMLQATSSSLPTTVSSLSTISITSNHATTTNSGVSLITSGTSSSASFSISSQFSSSAVSKSFVPTSSQMQTNTTPNLTLTSSTMFSTTTSTLPTTSTSTTTSTTTTIASKVAGAVGVIHQECIDLKASFPLVDYTFDCATIDPTVIYPIYGLKNGVRRRDRRVDSKYVRFQDYRVLHVIFPRMGLSQEVPTTIYKDLSGNQMTGTIPTQIGLLPNLQAINLAGNQIYGNIPVQLGQLKNLESLNLAGNTITGGIPPQLGNLINLQSIDLSGNDLTGGIPVQLAQLTKIQTILLSGNELTGTIPSALLLAIKREGVTINFGTNCLVDHPNQRSRCKPKGPACRALQLDPMYLDARWRVLWDALPSYQDDLNAFDKAAKQIGASYFGFQEYEFQAFRLYARQLIWCMTHHPEYVYLG</sequence>
<dbReference type="EMBL" id="MCGO01000052">
    <property type="protein sequence ID" value="ORY37080.1"/>
    <property type="molecule type" value="Genomic_DNA"/>
</dbReference>
<proteinExistence type="predicted"/>
<evidence type="ECO:0000256" key="3">
    <source>
        <dbReference type="ARBA" id="ARBA00022614"/>
    </source>
</evidence>
<keyword evidence="6" id="KW-0677">Repeat</keyword>
<dbReference type="InterPro" id="IPR025875">
    <property type="entry name" value="Leu-rich_rpt_4"/>
</dbReference>
<evidence type="ECO:0000256" key="4">
    <source>
        <dbReference type="ARBA" id="ARBA00022692"/>
    </source>
</evidence>
<dbReference type="OrthoDB" id="676979at2759"/>